<dbReference type="InterPro" id="IPR036866">
    <property type="entry name" value="RibonucZ/Hydroxyglut_hydro"/>
</dbReference>
<dbReference type="SUPFAM" id="SSF56281">
    <property type="entry name" value="Metallo-hydrolase/oxidoreductase"/>
    <property type="match status" value="1"/>
</dbReference>
<protein>
    <submittedName>
        <fullName evidence="2">Zn-dependent hydrolase</fullName>
    </submittedName>
</protein>
<evidence type="ECO:0000313" key="2">
    <source>
        <dbReference type="EMBL" id="GAT13228.1"/>
    </source>
</evidence>
<reference evidence="3" key="2">
    <citation type="submission" date="2016-02" db="EMBL/GenBank/DDBJ databases">
        <title>Draft genome sequence of five rapidly growing Mycobacterium species.</title>
        <authorList>
            <person name="Katahira K."/>
            <person name="Gotou Y."/>
            <person name="Iida K."/>
            <person name="Ogura Y."/>
            <person name="Hayashi T."/>
        </authorList>
    </citation>
    <scope>NUCLEOTIDE SEQUENCE [LARGE SCALE GENOMIC DNA]</scope>
    <source>
        <strain evidence="3">JCM6362</strain>
    </source>
</reference>
<sequence>MNFTWERLADKVFRTRLPFLDVTVGVVCGSTGTLLVDTGTTLGEAAAIVADVGELAATPITHILLTHNDFDHILGIGGHPGAEVFSTDRVVATLLHESAQLRDEALSYDADPQEIDAAIAARRIPDHAVRQAVVGLGDRTVSIVHPGRGHTDHDLIAVVRGAERPVVFCGDLVEESGEPSVEADSDPGSWPATLDRLLRIGGPDAVYVPGHGATVDAAFVQRQRQWLAERV</sequence>
<reference evidence="2 3" key="1">
    <citation type="journal article" date="2016" name="Genome Announc.">
        <title>Draft Genome Sequences of Five Rapidly Growing Mycobacterium Species, M. thermoresistibile, M. fortuitum subsp. acetamidolyticum, M. canariasense, M. brisbanense, and M. novocastrense.</title>
        <authorList>
            <person name="Katahira K."/>
            <person name="Ogura Y."/>
            <person name="Gotoh Y."/>
            <person name="Hayashi T."/>
        </authorList>
    </citation>
    <scope>NUCLEOTIDE SEQUENCE [LARGE SCALE GENOMIC DNA]</scope>
    <source>
        <strain evidence="2 3">JCM6362</strain>
    </source>
</reference>
<dbReference type="AlphaFoldDB" id="A0A100XB85"/>
<dbReference type="PANTHER" id="PTHR42951:SF4">
    <property type="entry name" value="ACYL-COENZYME A THIOESTERASE MBLAC2"/>
    <property type="match status" value="1"/>
</dbReference>
<dbReference type="OMA" id="CYCGDAY"/>
<dbReference type="OrthoDB" id="2273115at2"/>
<keyword evidence="2" id="KW-0378">Hydrolase</keyword>
<dbReference type="GO" id="GO:0016787">
    <property type="term" value="F:hydrolase activity"/>
    <property type="evidence" value="ECO:0007669"/>
    <property type="project" value="UniProtKB-KW"/>
</dbReference>
<dbReference type="Gene3D" id="3.60.15.10">
    <property type="entry name" value="Ribonuclease Z/Hydroxyacylglutathione hydrolase-like"/>
    <property type="match status" value="1"/>
</dbReference>
<comment type="caution">
    <text evidence="2">The sequence shown here is derived from an EMBL/GenBank/DDBJ whole genome shotgun (WGS) entry which is preliminary data.</text>
</comment>
<dbReference type="FunFam" id="3.60.15.10:FF:000073">
    <property type="entry name" value="MBL fold metallo-hydrolase"/>
    <property type="match status" value="1"/>
</dbReference>
<dbReference type="EMBL" id="BCTB01000002">
    <property type="protein sequence ID" value="GAT13228.1"/>
    <property type="molecule type" value="Genomic_DNA"/>
</dbReference>
<dbReference type="STRING" id="1797.RMCT_0200"/>
<gene>
    <name evidence="2" type="ORF">RMCT_0200</name>
</gene>
<evidence type="ECO:0000313" key="3">
    <source>
        <dbReference type="Proteomes" id="UP000069654"/>
    </source>
</evidence>
<dbReference type="InterPro" id="IPR050855">
    <property type="entry name" value="NDM-1-like"/>
</dbReference>
<proteinExistence type="predicted"/>
<accession>A0A100XB85</accession>
<dbReference type="Proteomes" id="UP000069654">
    <property type="component" value="Unassembled WGS sequence"/>
</dbReference>
<dbReference type="Pfam" id="PF00753">
    <property type="entry name" value="Lactamase_B"/>
    <property type="match status" value="1"/>
</dbReference>
<evidence type="ECO:0000259" key="1">
    <source>
        <dbReference type="SMART" id="SM00849"/>
    </source>
</evidence>
<feature type="domain" description="Metallo-beta-lactamase" evidence="1">
    <location>
        <begin position="21"/>
        <end position="211"/>
    </location>
</feature>
<organism evidence="2 3">
    <name type="scientific">Mycolicibacterium thermoresistibile</name>
    <name type="common">Mycobacterium thermoresistibile</name>
    <dbReference type="NCBI Taxonomy" id="1797"/>
    <lineage>
        <taxon>Bacteria</taxon>
        <taxon>Bacillati</taxon>
        <taxon>Actinomycetota</taxon>
        <taxon>Actinomycetes</taxon>
        <taxon>Mycobacteriales</taxon>
        <taxon>Mycobacteriaceae</taxon>
        <taxon>Mycolicibacterium</taxon>
    </lineage>
</organism>
<dbReference type="PANTHER" id="PTHR42951">
    <property type="entry name" value="METALLO-BETA-LACTAMASE DOMAIN-CONTAINING"/>
    <property type="match status" value="1"/>
</dbReference>
<name>A0A100XB85_MYCTH</name>
<dbReference type="InterPro" id="IPR001279">
    <property type="entry name" value="Metallo-B-lactamas"/>
</dbReference>
<dbReference type="SMART" id="SM00849">
    <property type="entry name" value="Lactamase_B"/>
    <property type="match status" value="1"/>
</dbReference>
<dbReference type="RefSeq" id="WP_003923748.1">
    <property type="nucleotide sequence ID" value="NZ_BCTB01000002.1"/>
</dbReference>